<dbReference type="RefSeq" id="WP_136424907.1">
    <property type="nucleotide sequence ID" value="NZ_SSSN01000009.1"/>
</dbReference>
<dbReference type="Pfam" id="PF01844">
    <property type="entry name" value="HNH"/>
    <property type="match status" value="1"/>
</dbReference>
<name>A0A4S4FQI5_9MICO</name>
<dbReference type="CDD" id="cd00085">
    <property type="entry name" value="HNHc"/>
    <property type="match status" value="1"/>
</dbReference>
<dbReference type="InterPro" id="IPR003870">
    <property type="entry name" value="DUF222"/>
</dbReference>
<organism evidence="3 4">
    <name type="scientific">Orlajensenia flava</name>
    <dbReference type="NCBI Taxonomy" id="2565934"/>
    <lineage>
        <taxon>Bacteria</taxon>
        <taxon>Bacillati</taxon>
        <taxon>Actinomycetota</taxon>
        <taxon>Actinomycetes</taxon>
        <taxon>Micrococcales</taxon>
        <taxon>Microbacteriaceae</taxon>
        <taxon>Orlajensenia</taxon>
    </lineage>
</organism>
<dbReference type="EMBL" id="SSSN01000009">
    <property type="protein sequence ID" value="THG32604.1"/>
    <property type="molecule type" value="Genomic_DNA"/>
</dbReference>
<dbReference type="SMART" id="SM00507">
    <property type="entry name" value="HNHc"/>
    <property type="match status" value="1"/>
</dbReference>
<feature type="domain" description="HNH nuclease" evidence="2">
    <location>
        <begin position="390"/>
        <end position="441"/>
    </location>
</feature>
<gene>
    <name evidence="3" type="ORF">E6C70_12710</name>
</gene>
<evidence type="ECO:0000259" key="2">
    <source>
        <dbReference type="SMART" id="SM00507"/>
    </source>
</evidence>
<protein>
    <submittedName>
        <fullName evidence="3">DUF222 domain-containing protein</fullName>
    </submittedName>
</protein>
<dbReference type="InterPro" id="IPR003615">
    <property type="entry name" value="HNH_nuc"/>
</dbReference>
<comment type="caution">
    <text evidence="3">The sequence shown here is derived from an EMBL/GenBank/DDBJ whole genome shotgun (WGS) entry which is preliminary data.</text>
</comment>
<dbReference type="GO" id="GO:0003676">
    <property type="term" value="F:nucleic acid binding"/>
    <property type="evidence" value="ECO:0007669"/>
    <property type="project" value="InterPro"/>
</dbReference>
<dbReference type="Pfam" id="PF02720">
    <property type="entry name" value="DUF222"/>
    <property type="match status" value="1"/>
</dbReference>
<accession>A0A4S4FQI5</accession>
<dbReference type="AlphaFoldDB" id="A0A4S4FQI5"/>
<keyword evidence="4" id="KW-1185">Reference proteome</keyword>
<evidence type="ECO:0000256" key="1">
    <source>
        <dbReference type="ARBA" id="ARBA00023450"/>
    </source>
</evidence>
<proteinExistence type="inferred from homology"/>
<dbReference type="GO" id="GO:0008270">
    <property type="term" value="F:zinc ion binding"/>
    <property type="evidence" value="ECO:0007669"/>
    <property type="project" value="InterPro"/>
</dbReference>
<evidence type="ECO:0000313" key="3">
    <source>
        <dbReference type="EMBL" id="THG32604.1"/>
    </source>
</evidence>
<sequence length="487" mass="51462">MEDPLQNLEEHLGTLHATWAGALPPFGLIPGRAGAVMKQMSSSGLVAVTDALAQMRRDTEALLTCAAAEVSQRSGAEFGVDGLAKACGFHNPARLIAASTGTSVTEASRLIRVGVATASRESFSGSLPPAHPHVADALSSGTIGVDAADLITAMLDRVANRADPALAVEVEGILVDHAVNLPLDLLARAVKEAAAGLDQDGLEPADELRWQSRSLTFREHRDGMIHLNARLDPLTAAGIKTAIDALVTAALRQQRGVGSTGRSTSDQAAWDSTDGECVVSGGDTHGGRSAIDDTRTIPQMQADALADLVTHNLGCSSADTALATTTTVVRMDVEALIDGLGRATIDGIDQPISAASARLLAIDGEFLPLVLGEASVPLDMGRRARLFSREQRLALGERDGGCASCGQNIRFAHAHHIRWWERDGGPTDLDNGVMLCSFCHHMIHRDGWGIAIRAGTVWFTPPPHIDPLQKPRIGGRERFRVKVPALV</sequence>
<comment type="similarity">
    <text evidence="1">Belongs to the Rv1128c/1148c/1588c/1702c/1945/3466 family.</text>
</comment>
<evidence type="ECO:0000313" key="4">
    <source>
        <dbReference type="Proteomes" id="UP000307380"/>
    </source>
</evidence>
<dbReference type="Gene3D" id="1.10.30.50">
    <property type="match status" value="1"/>
</dbReference>
<reference evidence="3 4" key="1">
    <citation type="submission" date="2019-04" db="EMBL/GenBank/DDBJ databases">
        <authorList>
            <person name="Jiang L."/>
        </authorList>
    </citation>
    <scope>NUCLEOTIDE SEQUENCE [LARGE SCALE GENOMIC DNA]</scope>
    <source>
        <strain evidence="3 4">YIM 131861</strain>
    </source>
</reference>
<dbReference type="GO" id="GO:0004519">
    <property type="term" value="F:endonuclease activity"/>
    <property type="evidence" value="ECO:0007669"/>
    <property type="project" value="InterPro"/>
</dbReference>
<dbReference type="InterPro" id="IPR002711">
    <property type="entry name" value="HNH"/>
</dbReference>
<dbReference type="OrthoDB" id="5177627at2"/>
<dbReference type="Proteomes" id="UP000307380">
    <property type="component" value="Unassembled WGS sequence"/>
</dbReference>